<dbReference type="RefSeq" id="WP_091638473.1">
    <property type="nucleotide sequence ID" value="NZ_FMHW01000001.1"/>
</dbReference>
<dbReference type="Proteomes" id="UP000198959">
    <property type="component" value="Unassembled WGS sequence"/>
</dbReference>
<evidence type="ECO:0000313" key="3">
    <source>
        <dbReference type="Proteomes" id="UP000198959"/>
    </source>
</evidence>
<dbReference type="OrthoDB" id="3402009at2"/>
<reference evidence="3" key="1">
    <citation type="submission" date="2016-06" db="EMBL/GenBank/DDBJ databases">
        <authorList>
            <person name="Varghese N."/>
            <person name="Submissions Spin"/>
        </authorList>
    </citation>
    <scope>NUCLEOTIDE SEQUENCE [LARGE SCALE GENOMIC DNA]</scope>
    <source>
        <strain evidence="3">DSM 43817</strain>
    </source>
</reference>
<protein>
    <submittedName>
        <fullName evidence="2">Uncharacterized protein</fullName>
    </submittedName>
</protein>
<sequence length="224" mass="24118">MTPYHLHATANAWSLRKAHTHLAQLADDEAKQIAAEQLEAPEALRSPSWGRRHALGGHGDPTPDMVATADRMPRINRWKVLLDRADRRIAGLAVMTRLAADTDPLGRLIAGIPALLPGTAAIVARHLADEDAWIRNAVGLYAERSLVPGEPPCPVCQVRRLEVQTAGPVEVWTVVCAEQCLCTGQGCRCGLDGAVEGVAHIWPRAAVLAVARKADRKGQVLNAI</sequence>
<dbReference type="AlphaFoldDB" id="A0A1C6RGW0"/>
<dbReference type="EMBL" id="FMHW01000001">
    <property type="protein sequence ID" value="SCL16407.1"/>
    <property type="molecule type" value="Genomic_DNA"/>
</dbReference>
<gene>
    <name evidence="2" type="ORF">GA0074692_0022</name>
</gene>
<evidence type="ECO:0000313" key="2">
    <source>
        <dbReference type="EMBL" id="SCL16407.1"/>
    </source>
</evidence>
<keyword evidence="3" id="KW-1185">Reference proteome</keyword>
<dbReference type="STRING" id="145854.GA0074692_0022"/>
<name>A0A1C6RGW0_9ACTN</name>
<organism evidence="2 3">
    <name type="scientific">Micromonospora pallida</name>
    <dbReference type="NCBI Taxonomy" id="145854"/>
    <lineage>
        <taxon>Bacteria</taxon>
        <taxon>Bacillati</taxon>
        <taxon>Actinomycetota</taxon>
        <taxon>Actinomycetes</taxon>
        <taxon>Micromonosporales</taxon>
        <taxon>Micromonosporaceae</taxon>
        <taxon>Micromonospora</taxon>
    </lineage>
</organism>
<accession>A0A1C6RGW0</accession>
<evidence type="ECO:0000256" key="1">
    <source>
        <dbReference type="SAM" id="MobiDB-lite"/>
    </source>
</evidence>
<proteinExistence type="predicted"/>
<feature type="region of interest" description="Disordered" evidence="1">
    <location>
        <begin position="48"/>
        <end position="67"/>
    </location>
</feature>